<gene>
    <name evidence="3" type="ORF">AXG93_367s1000</name>
</gene>
<feature type="coiled-coil region" evidence="1">
    <location>
        <begin position="244"/>
        <end position="278"/>
    </location>
</feature>
<reference evidence="3" key="1">
    <citation type="submission" date="2016-03" db="EMBL/GenBank/DDBJ databases">
        <title>Mechanisms controlling the formation of the plant cell surface in tip-growing cells are functionally conserved among land plants.</title>
        <authorList>
            <person name="Honkanen S."/>
            <person name="Jones V.A."/>
            <person name="Morieri G."/>
            <person name="Champion C."/>
            <person name="Hetherington A.J."/>
            <person name="Kelly S."/>
            <person name="Saint-Marcoux D."/>
            <person name="Proust H."/>
            <person name="Prescott H."/>
            <person name="Dolan L."/>
        </authorList>
    </citation>
    <scope>NUCLEOTIDE SEQUENCE [LARGE SCALE GENOMIC DNA]</scope>
    <source>
        <tissue evidence="3">Whole gametophyte</tissue>
    </source>
</reference>
<evidence type="ECO:0000313" key="3">
    <source>
        <dbReference type="EMBL" id="OAE24824.1"/>
    </source>
</evidence>
<dbReference type="AlphaFoldDB" id="A0A176VVJ6"/>
<evidence type="ECO:0000256" key="1">
    <source>
        <dbReference type="SAM" id="Coils"/>
    </source>
</evidence>
<name>A0A176VVJ6_MARPO</name>
<feature type="region of interest" description="Disordered" evidence="2">
    <location>
        <begin position="51"/>
        <end position="93"/>
    </location>
</feature>
<sequence length="279" mass="31294">MPKTRARPKKKAQRQEIVLESSEGSVAMFEGTASSADEEKEYLRTLECGPLGLHSEKPLGGGSSTFGGEDGDIKSRSSKKADMPEPKTIEEHAKKLTLNKKILEQVVEQMSGTVVESLEISSPQVSSRMAKPEVEKKSLAEEPKEVVVAFPNFLQYSVVPLLNYLDGKREKYAVSAEARFYVEMFRNSTRSVRAASLKTAKEMERECASVTASLKTKKHKAELASWWKKLTECKTAKSSEIECKLKLDVDCDRLRDQLKTVEKQLEMLRIREEAAKLAF</sequence>
<evidence type="ECO:0000256" key="2">
    <source>
        <dbReference type="SAM" id="MobiDB-lite"/>
    </source>
</evidence>
<organism evidence="3 4">
    <name type="scientific">Marchantia polymorpha subsp. ruderalis</name>
    <dbReference type="NCBI Taxonomy" id="1480154"/>
    <lineage>
        <taxon>Eukaryota</taxon>
        <taxon>Viridiplantae</taxon>
        <taxon>Streptophyta</taxon>
        <taxon>Embryophyta</taxon>
        <taxon>Marchantiophyta</taxon>
        <taxon>Marchantiopsida</taxon>
        <taxon>Marchantiidae</taxon>
        <taxon>Marchantiales</taxon>
        <taxon>Marchantiaceae</taxon>
        <taxon>Marchantia</taxon>
    </lineage>
</organism>
<dbReference type="Proteomes" id="UP000077202">
    <property type="component" value="Unassembled WGS sequence"/>
</dbReference>
<protein>
    <submittedName>
        <fullName evidence="3">Uncharacterized protein</fullName>
    </submittedName>
</protein>
<dbReference type="EMBL" id="LVLJ01002468">
    <property type="protein sequence ID" value="OAE24824.1"/>
    <property type="molecule type" value="Genomic_DNA"/>
</dbReference>
<evidence type="ECO:0000313" key="4">
    <source>
        <dbReference type="Proteomes" id="UP000077202"/>
    </source>
</evidence>
<proteinExistence type="predicted"/>
<keyword evidence="1" id="KW-0175">Coiled coil</keyword>
<feature type="compositionally biased region" description="Basic and acidic residues" evidence="2">
    <location>
        <begin position="71"/>
        <end position="93"/>
    </location>
</feature>
<accession>A0A176VVJ6</accession>
<comment type="caution">
    <text evidence="3">The sequence shown here is derived from an EMBL/GenBank/DDBJ whole genome shotgun (WGS) entry which is preliminary data.</text>
</comment>
<keyword evidence="4" id="KW-1185">Reference proteome</keyword>